<dbReference type="RefSeq" id="WP_245504520.1">
    <property type="nucleotide sequence ID" value="NZ_SMAI01000001.1"/>
</dbReference>
<organism evidence="3 4">
    <name type="scientific">Aquabacter spiritensis</name>
    <dbReference type="NCBI Taxonomy" id="933073"/>
    <lineage>
        <taxon>Bacteria</taxon>
        <taxon>Pseudomonadati</taxon>
        <taxon>Pseudomonadota</taxon>
        <taxon>Alphaproteobacteria</taxon>
        <taxon>Hyphomicrobiales</taxon>
        <taxon>Xanthobacteraceae</taxon>
        <taxon>Aquabacter</taxon>
    </lineage>
</organism>
<reference evidence="3 4" key="1">
    <citation type="submission" date="2019-03" db="EMBL/GenBank/DDBJ databases">
        <title>Genomic Encyclopedia of Type Strains, Phase IV (KMG-IV): sequencing the most valuable type-strain genomes for metagenomic binning, comparative biology and taxonomic classification.</title>
        <authorList>
            <person name="Goeker M."/>
        </authorList>
    </citation>
    <scope>NUCLEOTIDE SEQUENCE [LARGE SCALE GENOMIC DNA]</scope>
    <source>
        <strain evidence="3 4">DSM 9035</strain>
    </source>
</reference>
<dbReference type="Proteomes" id="UP000294664">
    <property type="component" value="Unassembled WGS sequence"/>
</dbReference>
<keyword evidence="4" id="KW-1185">Reference proteome</keyword>
<evidence type="ECO:0000313" key="4">
    <source>
        <dbReference type="Proteomes" id="UP000294664"/>
    </source>
</evidence>
<evidence type="ECO:0000256" key="1">
    <source>
        <dbReference type="SAM" id="Phobius"/>
    </source>
</evidence>
<evidence type="ECO:0000259" key="2">
    <source>
        <dbReference type="Pfam" id="PF07811"/>
    </source>
</evidence>
<feature type="domain" description="TadE-like" evidence="2">
    <location>
        <begin position="13"/>
        <end position="55"/>
    </location>
</feature>
<dbReference type="AlphaFoldDB" id="A0A4R3M2S3"/>
<dbReference type="Pfam" id="PF07811">
    <property type="entry name" value="TadE"/>
    <property type="match status" value="1"/>
</dbReference>
<name>A0A4R3M2S3_9HYPH</name>
<feature type="transmembrane region" description="Helical" evidence="1">
    <location>
        <begin position="12"/>
        <end position="34"/>
    </location>
</feature>
<evidence type="ECO:0000313" key="3">
    <source>
        <dbReference type="EMBL" id="TCT07504.1"/>
    </source>
</evidence>
<keyword evidence="1" id="KW-0472">Membrane</keyword>
<protein>
    <submittedName>
        <fullName evidence="3">TadE-like protein</fullName>
    </submittedName>
</protein>
<proteinExistence type="predicted"/>
<dbReference type="EMBL" id="SMAI01000001">
    <property type="protein sequence ID" value="TCT07504.1"/>
    <property type="molecule type" value="Genomic_DNA"/>
</dbReference>
<keyword evidence="1" id="KW-0812">Transmembrane</keyword>
<keyword evidence="1" id="KW-1133">Transmembrane helix</keyword>
<dbReference type="InterPro" id="IPR012495">
    <property type="entry name" value="TadE-like_dom"/>
</dbReference>
<sequence length="182" mass="18596">MANLRLRLRGSGGALSVDFALVVVPVLFLILALFEICTTLLAQNTLDRAVSAAARGLADGTLAASGTASALRTRICGAFVLIPQSACEAHLRVDLRALTSDAAVPSAVAGGAINDAAFGDAPAAAADDVILVRAALPLPPLTPFSLNWWPRVADGEGTVHLLIATAAVRRDPYAAYQSAGAP</sequence>
<gene>
    <name evidence="3" type="ORF">EDC64_10121</name>
</gene>
<accession>A0A4R3M2S3</accession>
<comment type="caution">
    <text evidence="3">The sequence shown here is derived from an EMBL/GenBank/DDBJ whole genome shotgun (WGS) entry which is preliminary data.</text>
</comment>